<organism evidence="2 3">
    <name type="scientific">Pseudoruegeria aquimaris</name>
    <dbReference type="NCBI Taxonomy" id="393663"/>
    <lineage>
        <taxon>Bacteria</taxon>
        <taxon>Pseudomonadati</taxon>
        <taxon>Pseudomonadota</taxon>
        <taxon>Alphaproteobacteria</taxon>
        <taxon>Rhodobacterales</taxon>
        <taxon>Roseobacteraceae</taxon>
        <taxon>Pseudoruegeria</taxon>
    </lineage>
</organism>
<protein>
    <submittedName>
        <fullName evidence="2">Uncharacterized protein</fullName>
    </submittedName>
</protein>
<keyword evidence="1" id="KW-0812">Transmembrane</keyword>
<accession>A0A1Y5T8C3</accession>
<dbReference type="RefSeq" id="WP_085869468.1">
    <property type="nucleotide sequence ID" value="NZ_FWFQ01000023.1"/>
</dbReference>
<feature type="transmembrane region" description="Helical" evidence="1">
    <location>
        <begin position="46"/>
        <end position="67"/>
    </location>
</feature>
<dbReference type="EMBL" id="FWFQ01000023">
    <property type="protein sequence ID" value="SLN56242.1"/>
    <property type="molecule type" value="Genomic_DNA"/>
</dbReference>
<keyword evidence="1" id="KW-0472">Membrane</keyword>
<dbReference type="InterPro" id="IPR043723">
    <property type="entry name" value="DUF5665"/>
</dbReference>
<keyword evidence="3" id="KW-1185">Reference proteome</keyword>
<proteinExistence type="predicted"/>
<dbReference type="AlphaFoldDB" id="A0A1Y5T8C3"/>
<reference evidence="2 3" key="1">
    <citation type="submission" date="2017-03" db="EMBL/GenBank/DDBJ databases">
        <authorList>
            <person name="Afonso C.L."/>
            <person name="Miller P.J."/>
            <person name="Scott M.A."/>
            <person name="Spackman E."/>
            <person name="Goraichik I."/>
            <person name="Dimitrov K.M."/>
            <person name="Suarez D.L."/>
            <person name="Swayne D.E."/>
        </authorList>
    </citation>
    <scope>NUCLEOTIDE SEQUENCE [LARGE SCALE GENOMIC DNA]</scope>
    <source>
        <strain evidence="2 3">CECT 7680</strain>
    </source>
</reference>
<evidence type="ECO:0000256" key="1">
    <source>
        <dbReference type="SAM" id="Phobius"/>
    </source>
</evidence>
<dbReference type="Pfam" id="PF18910">
    <property type="entry name" value="DUF5665"/>
    <property type="match status" value="1"/>
</dbReference>
<name>A0A1Y5T8C3_9RHOB</name>
<dbReference type="OrthoDB" id="7859841at2"/>
<dbReference type="Proteomes" id="UP000193409">
    <property type="component" value="Unassembled WGS sequence"/>
</dbReference>
<keyword evidence="1" id="KW-1133">Transmembrane helix</keyword>
<evidence type="ECO:0000313" key="3">
    <source>
        <dbReference type="Proteomes" id="UP000193409"/>
    </source>
</evidence>
<evidence type="ECO:0000313" key="2">
    <source>
        <dbReference type="EMBL" id="SLN56242.1"/>
    </source>
</evidence>
<sequence length="103" mass="11370">MSTDQDKLNEELAGIRRELEIFNNHRIVRINNNIWRTLMFQFARGLALGLGTVIGASVLVSAVIYSLSKIDFIPIVGDWASEIAQEIQAGQNGRNTPVESAGE</sequence>
<gene>
    <name evidence="2" type="ORF">PSA7680_02934</name>
</gene>